<dbReference type="InterPro" id="IPR030378">
    <property type="entry name" value="G_CP_dom"/>
</dbReference>
<dbReference type="PANTHER" id="PTHR45709">
    <property type="entry name" value="LARGE SUBUNIT GTPASE 1 HOMOLOG-RELATED"/>
    <property type="match status" value="1"/>
</dbReference>
<keyword evidence="3" id="KW-0547">Nucleotide-binding</keyword>
<evidence type="ECO:0000256" key="1">
    <source>
        <dbReference type="ARBA" id="ARBA00004496"/>
    </source>
</evidence>
<feature type="compositionally biased region" description="Acidic residues" evidence="6">
    <location>
        <begin position="289"/>
        <end position="311"/>
    </location>
</feature>
<dbReference type="FunFam" id="3.40.50.300:FF:001151">
    <property type="entry name" value="Large subunit GTPase 1"/>
    <property type="match status" value="1"/>
</dbReference>
<evidence type="ECO:0000259" key="7">
    <source>
        <dbReference type="PROSITE" id="PS51721"/>
    </source>
</evidence>
<evidence type="ECO:0000313" key="9">
    <source>
        <dbReference type="Proteomes" id="UP001174691"/>
    </source>
</evidence>
<feature type="domain" description="CP-type G" evidence="7">
    <location>
        <begin position="175"/>
        <end position="393"/>
    </location>
</feature>
<dbReference type="InterPro" id="IPR023179">
    <property type="entry name" value="GTP-bd_ortho_bundle_sf"/>
</dbReference>
<keyword evidence="2" id="KW-0963">Cytoplasm</keyword>
<evidence type="ECO:0000256" key="5">
    <source>
        <dbReference type="ARBA" id="ARBA00023134"/>
    </source>
</evidence>
<comment type="caution">
    <text evidence="8">The sequence shown here is derived from an EMBL/GenBank/DDBJ whole genome shotgun (WGS) entry which is preliminary data.</text>
</comment>
<evidence type="ECO:0000256" key="3">
    <source>
        <dbReference type="ARBA" id="ARBA00022741"/>
    </source>
</evidence>
<dbReference type="Pfam" id="PF01926">
    <property type="entry name" value="MMR_HSR1"/>
    <property type="match status" value="1"/>
</dbReference>
<feature type="region of interest" description="Disordered" evidence="6">
    <location>
        <begin position="261"/>
        <end position="312"/>
    </location>
</feature>
<feature type="compositionally biased region" description="Basic and acidic residues" evidence="6">
    <location>
        <begin position="20"/>
        <end position="31"/>
    </location>
</feature>
<protein>
    <submittedName>
        <fullName evidence="8">P-loop containing nucleoside triphosphate hydrolase protein</fullName>
    </submittedName>
</protein>
<accession>A0AA38VDD0</accession>
<organism evidence="8 9">
    <name type="scientific">Coniochaeta hoffmannii</name>
    <dbReference type="NCBI Taxonomy" id="91930"/>
    <lineage>
        <taxon>Eukaryota</taxon>
        <taxon>Fungi</taxon>
        <taxon>Dikarya</taxon>
        <taxon>Ascomycota</taxon>
        <taxon>Pezizomycotina</taxon>
        <taxon>Sordariomycetes</taxon>
        <taxon>Sordariomycetidae</taxon>
        <taxon>Coniochaetales</taxon>
        <taxon>Coniochaetaceae</taxon>
        <taxon>Coniochaeta</taxon>
    </lineage>
</organism>
<evidence type="ECO:0000256" key="6">
    <source>
        <dbReference type="SAM" id="MobiDB-lite"/>
    </source>
</evidence>
<keyword evidence="9" id="KW-1185">Reference proteome</keyword>
<dbReference type="AlphaFoldDB" id="A0AA38VDD0"/>
<gene>
    <name evidence="8" type="ORF">NKR19_g9534</name>
</gene>
<dbReference type="InterPro" id="IPR027417">
    <property type="entry name" value="P-loop_NTPase"/>
</dbReference>
<evidence type="ECO:0000256" key="2">
    <source>
        <dbReference type="ARBA" id="ARBA00022490"/>
    </source>
</evidence>
<dbReference type="GO" id="GO:0005525">
    <property type="term" value="F:GTP binding"/>
    <property type="evidence" value="ECO:0007669"/>
    <property type="project" value="UniProtKB-KW"/>
</dbReference>
<sequence>MVLAKSTKSVGLGNSLMNDRFGKGKGSDRRKGAGVKRINHATGEEYITNDREEASWVKMRSVTEQGALDEFLSTAELAGTDFTAEKANNTKIIHIDQKNPYLLSATEERNLRNKQKQHRARLTVPRRPKWDASTTREELDRLEKESFMDWRRGLAELQESNDLLMTPFERNLEVWRQLWRVIERSDVIVQIVDARNPLMFRSEDLESYVKDVDSTKKNLLLINKADMMTYKQRKAWANYLKGANIPYKFFSASLAKEEIEARDAEEEAAQTTGGVGSSKPAPGRKPVSDEDSEESEESDEEEESADGEEEDTKILSVDELERIFLSYSPKDPSRKLQVGLVGYPNVGKSSTINALLGAKKVSVSSTPGKTKHFQTLHLSDKVILCDCPGLVFPNFATTKADLVCNGVLPIDQLREFTGPVTLVTQRIPQPFLEATYGITIRTRPLEEGGTGIPTGPELLTAYARHRGFMTTGQGQPDQSRAARYVLKDYVNGKLLYCEPPPGGEDPTEFNRELYDLAHLPEKRRQALLESLSIDDDDDALSLATEVQALPAGPKTMALDKGFFKAGGAGTGHMTRPFNYRYSEQGKAASEEGRQLSGRKLRAMIAMEKGIDPKDVQLMGGKKHFKGGPTGRVKGKKQRNQVTGDNPE</sequence>
<evidence type="ECO:0000313" key="8">
    <source>
        <dbReference type="EMBL" id="KAJ9131399.1"/>
    </source>
</evidence>
<dbReference type="CDD" id="cd01857">
    <property type="entry name" value="HSR1_MMR1"/>
    <property type="match status" value="1"/>
</dbReference>
<evidence type="ECO:0000256" key="4">
    <source>
        <dbReference type="ARBA" id="ARBA00022801"/>
    </source>
</evidence>
<comment type="subcellular location">
    <subcellularLocation>
        <location evidence="1">Cytoplasm</location>
    </subcellularLocation>
</comment>
<dbReference type="GO" id="GO:0000054">
    <property type="term" value="P:ribosomal subunit export from nucleus"/>
    <property type="evidence" value="ECO:0007669"/>
    <property type="project" value="TreeGrafter"/>
</dbReference>
<dbReference type="PROSITE" id="PS51721">
    <property type="entry name" value="G_CP"/>
    <property type="match status" value="1"/>
</dbReference>
<reference evidence="8" key="1">
    <citation type="submission" date="2022-07" db="EMBL/GenBank/DDBJ databases">
        <title>Fungi with potential for degradation of polypropylene.</title>
        <authorList>
            <person name="Gostincar C."/>
        </authorList>
    </citation>
    <scope>NUCLEOTIDE SEQUENCE</scope>
    <source>
        <strain evidence="8">EXF-13287</strain>
    </source>
</reference>
<dbReference type="Proteomes" id="UP001174691">
    <property type="component" value="Unassembled WGS sequence"/>
</dbReference>
<dbReference type="Gene3D" id="1.10.1580.10">
    <property type="match status" value="1"/>
</dbReference>
<feature type="region of interest" description="Disordered" evidence="6">
    <location>
        <begin position="15"/>
        <end position="37"/>
    </location>
</feature>
<dbReference type="EMBL" id="JANBVN010000236">
    <property type="protein sequence ID" value="KAJ9131399.1"/>
    <property type="molecule type" value="Genomic_DNA"/>
</dbReference>
<dbReference type="PANTHER" id="PTHR45709:SF2">
    <property type="entry name" value="LARGE SUBUNIT GTPASE 1 HOMOLOG"/>
    <property type="match status" value="1"/>
</dbReference>
<name>A0AA38VDD0_9PEZI</name>
<feature type="region of interest" description="Disordered" evidence="6">
    <location>
        <begin position="614"/>
        <end position="647"/>
    </location>
</feature>
<dbReference type="GO" id="GO:0005829">
    <property type="term" value="C:cytosol"/>
    <property type="evidence" value="ECO:0007669"/>
    <property type="project" value="TreeGrafter"/>
</dbReference>
<dbReference type="GO" id="GO:0003924">
    <property type="term" value="F:GTPase activity"/>
    <property type="evidence" value="ECO:0007669"/>
    <property type="project" value="InterPro"/>
</dbReference>
<keyword evidence="5" id="KW-0342">GTP-binding</keyword>
<dbReference type="Gene3D" id="3.40.50.300">
    <property type="entry name" value="P-loop containing nucleotide triphosphate hydrolases"/>
    <property type="match status" value="1"/>
</dbReference>
<proteinExistence type="predicted"/>
<dbReference type="SUPFAM" id="SSF52540">
    <property type="entry name" value="P-loop containing nucleoside triphosphate hydrolases"/>
    <property type="match status" value="1"/>
</dbReference>
<keyword evidence="4 8" id="KW-0378">Hydrolase</keyword>
<dbReference type="InterPro" id="IPR043358">
    <property type="entry name" value="GNL1-like"/>
</dbReference>
<dbReference type="InterPro" id="IPR006073">
    <property type="entry name" value="GTP-bd"/>
</dbReference>